<dbReference type="SMART" id="SM00572">
    <property type="entry name" value="DZF"/>
    <property type="match status" value="1"/>
</dbReference>
<dbReference type="GO" id="GO:0045893">
    <property type="term" value="P:positive regulation of DNA-templated transcription"/>
    <property type="evidence" value="ECO:0007669"/>
    <property type="project" value="TreeGrafter"/>
</dbReference>
<evidence type="ECO:0000256" key="5">
    <source>
        <dbReference type="ARBA" id="ARBA00023163"/>
    </source>
</evidence>
<feature type="domain" description="DZF" evidence="8">
    <location>
        <begin position="28"/>
        <end position="379"/>
    </location>
</feature>
<evidence type="ECO:0000313" key="9">
    <source>
        <dbReference type="EMBL" id="KAL0269118.1"/>
    </source>
</evidence>
<reference evidence="9" key="1">
    <citation type="journal article" date="2024" name="Gigascience">
        <title>Chromosome-level genome of the poultry shaft louse Menopon gallinae provides insight into the host-switching and adaptive evolution of parasitic lice.</title>
        <authorList>
            <person name="Xu Y."/>
            <person name="Ma L."/>
            <person name="Liu S."/>
            <person name="Liang Y."/>
            <person name="Liu Q."/>
            <person name="He Z."/>
            <person name="Tian L."/>
            <person name="Duan Y."/>
            <person name="Cai W."/>
            <person name="Li H."/>
            <person name="Song F."/>
        </authorList>
    </citation>
    <scope>NUCLEOTIDE SEQUENCE</scope>
    <source>
        <strain evidence="9">Cailab_2023a</strain>
    </source>
</reference>
<keyword evidence="3" id="KW-0238">DNA-binding</keyword>
<dbReference type="InterPro" id="IPR006561">
    <property type="entry name" value="DZF_dom"/>
</dbReference>
<dbReference type="InterPro" id="IPR052134">
    <property type="entry name" value="ILF2"/>
</dbReference>
<evidence type="ECO:0000256" key="7">
    <source>
        <dbReference type="SAM" id="MobiDB-lite"/>
    </source>
</evidence>
<dbReference type="AlphaFoldDB" id="A0AAW2HHW9"/>
<dbReference type="PROSITE" id="PS51703">
    <property type="entry name" value="DZF"/>
    <property type="match status" value="1"/>
</dbReference>
<dbReference type="EMBL" id="JARGDH010000004">
    <property type="protein sequence ID" value="KAL0269118.1"/>
    <property type="molecule type" value="Genomic_DNA"/>
</dbReference>
<evidence type="ECO:0000259" key="8">
    <source>
        <dbReference type="PROSITE" id="PS51703"/>
    </source>
</evidence>
<gene>
    <name evidence="9" type="ORF">PYX00_006953</name>
</gene>
<name>A0AAW2HHW9_9NEOP</name>
<evidence type="ECO:0000256" key="2">
    <source>
        <dbReference type="ARBA" id="ARBA00023015"/>
    </source>
</evidence>
<evidence type="ECO:0000256" key="6">
    <source>
        <dbReference type="ARBA" id="ARBA00023242"/>
    </source>
</evidence>
<protein>
    <recommendedName>
        <fullName evidence="8">DZF domain-containing protein</fullName>
    </recommendedName>
</protein>
<dbReference type="GO" id="GO:0003677">
    <property type="term" value="F:DNA binding"/>
    <property type="evidence" value="ECO:0007669"/>
    <property type="project" value="UniProtKB-KW"/>
</dbReference>
<dbReference type="InterPro" id="IPR049401">
    <property type="entry name" value="DZF_dom_N"/>
</dbReference>
<dbReference type="InterPro" id="IPR043519">
    <property type="entry name" value="NT_sf"/>
</dbReference>
<dbReference type="Gene3D" id="1.10.1410.40">
    <property type="match status" value="1"/>
</dbReference>
<dbReference type="GO" id="GO:0071013">
    <property type="term" value="C:catalytic step 2 spliceosome"/>
    <property type="evidence" value="ECO:0007669"/>
    <property type="project" value="TreeGrafter"/>
</dbReference>
<dbReference type="FunFam" id="3.30.460.10:FF:000058">
    <property type="entry name" value="Interleukin enhancer-binding factor 2"/>
    <property type="match status" value="1"/>
</dbReference>
<organism evidence="9">
    <name type="scientific">Menopon gallinae</name>
    <name type="common">poultry shaft louse</name>
    <dbReference type="NCBI Taxonomy" id="328185"/>
    <lineage>
        <taxon>Eukaryota</taxon>
        <taxon>Metazoa</taxon>
        <taxon>Ecdysozoa</taxon>
        <taxon>Arthropoda</taxon>
        <taxon>Hexapoda</taxon>
        <taxon>Insecta</taxon>
        <taxon>Pterygota</taxon>
        <taxon>Neoptera</taxon>
        <taxon>Paraneoptera</taxon>
        <taxon>Psocodea</taxon>
        <taxon>Troctomorpha</taxon>
        <taxon>Phthiraptera</taxon>
        <taxon>Amblycera</taxon>
        <taxon>Menoponidae</taxon>
        <taxon>Menopon</taxon>
    </lineage>
</organism>
<dbReference type="PROSITE" id="PS50152">
    <property type="entry name" value="25A_SYNTH_3"/>
    <property type="match status" value="1"/>
</dbReference>
<dbReference type="Pfam" id="PF07528">
    <property type="entry name" value="DZF_N"/>
    <property type="match status" value="1"/>
</dbReference>
<comment type="subcellular location">
    <subcellularLocation>
        <location evidence="1">Nucleus</location>
    </subcellularLocation>
</comment>
<dbReference type="Gene3D" id="3.30.460.10">
    <property type="entry name" value="Beta Polymerase, domain 2"/>
    <property type="match status" value="1"/>
</dbReference>
<evidence type="ECO:0000256" key="1">
    <source>
        <dbReference type="ARBA" id="ARBA00004123"/>
    </source>
</evidence>
<keyword evidence="4" id="KW-0010">Activator</keyword>
<keyword evidence="2" id="KW-0805">Transcription regulation</keyword>
<dbReference type="PANTHER" id="PTHR46447">
    <property type="entry name" value="INTERLEUKIN ENHANCER-BINDING FACTOR"/>
    <property type="match status" value="1"/>
</dbReference>
<comment type="caution">
    <text evidence="9">The sequence shown here is derived from an EMBL/GenBank/DDBJ whole genome shotgun (WGS) entry which is preliminary data.</text>
</comment>
<dbReference type="GO" id="GO:0003725">
    <property type="term" value="F:double-stranded RNA binding"/>
    <property type="evidence" value="ECO:0007669"/>
    <property type="project" value="TreeGrafter"/>
</dbReference>
<evidence type="ECO:0000256" key="3">
    <source>
        <dbReference type="ARBA" id="ARBA00023125"/>
    </source>
</evidence>
<keyword evidence="5" id="KW-0804">Transcription</keyword>
<dbReference type="Pfam" id="PF20965">
    <property type="entry name" value="DZF_C"/>
    <property type="match status" value="1"/>
</dbReference>
<accession>A0AAW2HHW9</accession>
<dbReference type="PANTHER" id="PTHR46447:SF1">
    <property type="entry name" value="INTERLEUKIN ENHANCER-BINDING FACTOR 2"/>
    <property type="match status" value="1"/>
</dbReference>
<evidence type="ECO:0000256" key="4">
    <source>
        <dbReference type="ARBA" id="ARBA00023159"/>
    </source>
</evidence>
<feature type="region of interest" description="Disordered" evidence="7">
    <location>
        <begin position="370"/>
        <end position="389"/>
    </location>
</feature>
<sequence length="389" mass="43714">MVQTGMMRMGCGPLRPRRGLYKQHHHPKPFLPKHPFDLALCESAFPRVKPMPDEANFTNALMQRNADLTPKPHERTAILNLVNKIQAVLENLVVAPGSFESCQQLEEVRQVGPFKDGTMLTNENMAEIVVILKTLPTGEAVEALSRKLNDELQKQDPKEFLKFIVNEQGFDVSNNTVVVRVLVATVIPNLRKLEPDLHLDAKIMHAHHAAIRHSRWIEENAHHSTVKVLTRLLRDLRNRFEGLQPLTQWQIDLLAQNAIMNNPSRQALPINVAFRRVIQLLSAGLFLPGSAGITDPCEGGGNRVHTSLSLEDQDLVCLTAQTILRILAHGGYRRLLCLDHGRASVTEMSVWDGVVVSPLDRAYERMAEIKDEDEMEEEGGEEAMETTDN</sequence>
<keyword evidence="6" id="KW-0539">Nucleus</keyword>
<dbReference type="SUPFAM" id="SSF81301">
    <property type="entry name" value="Nucleotidyltransferase"/>
    <property type="match status" value="1"/>
</dbReference>
<dbReference type="InterPro" id="IPR049402">
    <property type="entry name" value="DZF_dom_C"/>
</dbReference>
<proteinExistence type="predicted"/>